<dbReference type="Proteomes" id="UP000294200">
    <property type="component" value="Unassembled WGS sequence"/>
</dbReference>
<evidence type="ECO:0000313" key="2">
    <source>
        <dbReference type="Proteomes" id="UP000294200"/>
    </source>
</evidence>
<keyword evidence="2" id="KW-1185">Reference proteome</keyword>
<dbReference type="EMBL" id="MWML01000845">
    <property type="protein sequence ID" value="TCG02699.1"/>
    <property type="molecule type" value="Genomic_DNA"/>
</dbReference>
<comment type="caution">
    <text evidence="1">The sequence shown here is derived from an EMBL/GenBank/DDBJ whole genome shotgun (WGS) entry which is preliminary data.</text>
</comment>
<gene>
    <name evidence="1" type="ORF">BZM27_53915</name>
</gene>
<protein>
    <submittedName>
        <fullName evidence="1">Uncharacterized protein</fullName>
    </submittedName>
</protein>
<feature type="non-terminal residue" evidence="1">
    <location>
        <position position="1"/>
    </location>
</feature>
<organism evidence="1 2">
    <name type="scientific">Paraburkholderia steynii</name>
    <dbReference type="NCBI Taxonomy" id="1245441"/>
    <lineage>
        <taxon>Bacteria</taxon>
        <taxon>Pseudomonadati</taxon>
        <taxon>Pseudomonadota</taxon>
        <taxon>Betaproteobacteria</taxon>
        <taxon>Burkholderiales</taxon>
        <taxon>Burkholderiaceae</taxon>
        <taxon>Paraburkholderia</taxon>
    </lineage>
</organism>
<dbReference type="AlphaFoldDB" id="A0A4R0X7T7"/>
<name>A0A4R0X7T7_9BURK</name>
<proteinExistence type="predicted"/>
<sequence length="137" mass="15456">LRTLNEQLGQAELWISRRGREMATAYSLAAAQPRHLKQLDEDVELIATILFLPTNGIAVSRDHIVSRIDIPLFPGVPGEPDDSNARPKEHFENDPEAWCPLFLDLYERALQKDATKLLSIGALCIDVALIQQQLRSW</sequence>
<evidence type="ECO:0000313" key="1">
    <source>
        <dbReference type="EMBL" id="TCG02699.1"/>
    </source>
</evidence>
<reference evidence="1 2" key="1">
    <citation type="submission" date="2017-02" db="EMBL/GenBank/DDBJ databases">
        <title>Paraburkholderia sophoroidis sp. nov. and Paraburkholderia steynii sp. nov. rhizobial symbionts of the fynbos legume Hypocalyptus sophoroides.</title>
        <authorList>
            <person name="Steenkamp E.T."/>
            <person name="Beukes C.W."/>
            <person name="Van Zyl E."/>
            <person name="Avontuur J."/>
            <person name="Chan W.Y."/>
            <person name="Hassen A."/>
            <person name="Palmer M."/>
            <person name="Mthombeni L."/>
            <person name="Phalane F."/>
            <person name="Sereme K."/>
            <person name="Venter S.N."/>
        </authorList>
    </citation>
    <scope>NUCLEOTIDE SEQUENCE [LARGE SCALE GENOMIC DNA]</scope>
    <source>
        <strain evidence="1 2">HC1.1ba</strain>
    </source>
</reference>
<accession>A0A4R0X7T7</accession>